<dbReference type="AlphaFoldDB" id="A0A0G0AR87"/>
<gene>
    <name evidence="2" type="ORF">UR53_C0001G0013</name>
</gene>
<dbReference type="SMART" id="SM01234">
    <property type="entry name" value="Haemolytic"/>
    <property type="match status" value="1"/>
</dbReference>
<accession>A0A0G0AR87</accession>
<dbReference type="Proteomes" id="UP000034927">
    <property type="component" value="Unassembled WGS sequence"/>
</dbReference>
<dbReference type="InterPro" id="IPR002696">
    <property type="entry name" value="Membr_insert_effic_factor_YidD"/>
</dbReference>
<evidence type="ECO:0000313" key="2">
    <source>
        <dbReference type="EMBL" id="KKP59513.1"/>
    </source>
</evidence>
<comment type="similarity">
    <text evidence="1">Belongs to the UPF0161 family.</text>
</comment>
<comment type="function">
    <text evidence="1">Could be involved in insertion of integral membrane proteins into the membrane.</text>
</comment>
<dbReference type="NCBIfam" id="TIGR00278">
    <property type="entry name" value="membrane protein insertion efficiency factor YidD"/>
    <property type="match status" value="1"/>
</dbReference>
<comment type="subcellular location">
    <subcellularLocation>
        <location evidence="1">Cell membrane</location>
        <topology evidence="1">Peripheral membrane protein</topology>
        <orientation evidence="1">Cytoplasmic side</orientation>
    </subcellularLocation>
</comment>
<dbReference type="PANTHER" id="PTHR33383">
    <property type="entry name" value="MEMBRANE PROTEIN INSERTION EFFICIENCY FACTOR-RELATED"/>
    <property type="match status" value="1"/>
</dbReference>
<dbReference type="EMBL" id="LBPO01000001">
    <property type="protein sequence ID" value="KKP59513.1"/>
    <property type="molecule type" value="Genomic_DNA"/>
</dbReference>
<evidence type="ECO:0000313" key="3">
    <source>
        <dbReference type="Proteomes" id="UP000034927"/>
    </source>
</evidence>
<keyword evidence="1" id="KW-1003">Cell membrane</keyword>
<dbReference type="Pfam" id="PF01809">
    <property type="entry name" value="YidD"/>
    <property type="match status" value="1"/>
</dbReference>
<dbReference type="GO" id="GO:0005886">
    <property type="term" value="C:plasma membrane"/>
    <property type="evidence" value="ECO:0007669"/>
    <property type="project" value="UniProtKB-SubCell"/>
</dbReference>
<proteinExistence type="inferred from homology"/>
<dbReference type="HAMAP" id="MF_00386">
    <property type="entry name" value="UPF0161_YidD"/>
    <property type="match status" value="1"/>
</dbReference>
<comment type="caution">
    <text evidence="2">The sequence shown here is derived from an EMBL/GenBank/DDBJ whole genome shotgun (WGS) entry which is preliminary data.</text>
</comment>
<evidence type="ECO:0000256" key="1">
    <source>
        <dbReference type="HAMAP-Rule" id="MF_00386"/>
    </source>
</evidence>
<dbReference type="PATRIC" id="fig|1619045.3.peg.14"/>
<reference evidence="2 3" key="1">
    <citation type="journal article" date="2015" name="Nature">
        <title>rRNA introns, odd ribosomes, and small enigmatic genomes across a large radiation of phyla.</title>
        <authorList>
            <person name="Brown C.T."/>
            <person name="Hug L.A."/>
            <person name="Thomas B.C."/>
            <person name="Sharon I."/>
            <person name="Castelle C.J."/>
            <person name="Singh A."/>
            <person name="Wilkins M.J."/>
            <person name="Williams K.H."/>
            <person name="Banfield J.F."/>
        </authorList>
    </citation>
    <scope>NUCLEOTIDE SEQUENCE [LARGE SCALE GENOMIC DNA]</scope>
</reference>
<name>A0A0G0AR87_9BACT</name>
<sequence>MKNIIQKFIYLPRVPFIWLIKIYQKTISPDHGIFRGFFPHGYCRFYPSCSEYGYQVIKKRGILIGIPLALWRILRCNPWNKGGVDLP</sequence>
<keyword evidence="1" id="KW-0472">Membrane</keyword>
<organism evidence="2 3">
    <name type="scientific">Candidatus Magasanikbacteria bacterium GW2011_GWC2_34_16</name>
    <dbReference type="NCBI Taxonomy" id="1619045"/>
    <lineage>
        <taxon>Bacteria</taxon>
        <taxon>Candidatus Magasanikiibacteriota</taxon>
    </lineage>
</organism>
<protein>
    <recommendedName>
        <fullName evidence="1">Putative membrane protein insertion efficiency factor</fullName>
    </recommendedName>
</protein>
<dbReference type="PANTHER" id="PTHR33383:SF1">
    <property type="entry name" value="MEMBRANE PROTEIN INSERTION EFFICIENCY FACTOR-RELATED"/>
    <property type="match status" value="1"/>
</dbReference>